<evidence type="ECO:0000259" key="5">
    <source>
        <dbReference type="PROSITE" id="PS50931"/>
    </source>
</evidence>
<name>A0A9Q2XHC2_9PSED</name>
<dbReference type="GO" id="GO:0003700">
    <property type="term" value="F:DNA-binding transcription factor activity"/>
    <property type="evidence" value="ECO:0007669"/>
    <property type="project" value="InterPro"/>
</dbReference>
<keyword evidence="2" id="KW-0805">Transcription regulation</keyword>
<evidence type="ECO:0000313" key="7">
    <source>
        <dbReference type="Proteomes" id="UP001106592"/>
    </source>
</evidence>
<dbReference type="AlphaFoldDB" id="A0A9Q2XHC2"/>
<keyword evidence="3" id="KW-0238">DNA-binding</keyword>
<dbReference type="InterPro" id="IPR058163">
    <property type="entry name" value="LysR-type_TF_proteobact-type"/>
</dbReference>
<dbReference type="EMBL" id="JAHTBI010000010">
    <property type="protein sequence ID" value="MBV6286091.1"/>
    <property type="molecule type" value="Genomic_DNA"/>
</dbReference>
<protein>
    <submittedName>
        <fullName evidence="6">LysR family transcriptional regulator</fullName>
    </submittedName>
</protein>
<dbReference type="PROSITE" id="PS50931">
    <property type="entry name" value="HTH_LYSR"/>
    <property type="match status" value="1"/>
</dbReference>
<dbReference type="Proteomes" id="UP001106592">
    <property type="component" value="Unassembled WGS sequence"/>
</dbReference>
<gene>
    <name evidence="6" type="ORF">KUO17_03390</name>
</gene>
<dbReference type="InterPro" id="IPR000847">
    <property type="entry name" value="LysR_HTH_N"/>
</dbReference>
<evidence type="ECO:0000256" key="4">
    <source>
        <dbReference type="ARBA" id="ARBA00023163"/>
    </source>
</evidence>
<comment type="similarity">
    <text evidence="1">Belongs to the LysR transcriptional regulatory family.</text>
</comment>
<dbReference type="GO" id="GO:0006351">
    <property type="term" value="P:DNA-templated transcription"/>
    <property type="evidence" value="ECO:0007669"/>
    <property type="project" value="TreeGrafter"/>
</dbReference>
<dbReference type="RefSeq" id="WP_217973614.1">
    <property type="nucleotide sequence ID" value="NZ_JAHTBI010000010.1"/>
</dbReference>
<keyword evidence="7" id="KW-1185">Reference proteome</keyword>
<evidence type="ECO:0000256" key="2">
    <source>
        <dbReference type="ARBA" id="ARBA00023015"/>
    </source>
</evidence>
<dbReference type="Pfam" id="PF00126">
    <property type="entry name" value="HTH_1"/>
    <property type="match status" value="1"/>
</dbReference>
<dbReference type="Pfam" id="PF03466">
    <property type="entry name" value="LysR_substrate"/>
    <property type="match status" value="1"/>
</dbReference>
<reference evidence="6" key="2">
    <citation type="journal article" date="2023" name="Plant Pathol.">
        <title>Dismantling and reorganizing Pseudomonas marginalis sensu#lato.</title>
        <authorList>
            <person name="Sawada H."/>
            <person name="Fujikawa T."/>
            <person name="Satou M."/>
        </authorList>
    </citation>
    <scope>NUCLEOTIDE SEQUENCE</scope>
    <source>
        <strain evidence="6">MAFF 301350</strain>
    </source>
</reference>
<keyword evidence="4" id="KW-0804">Transcription</keyword>
<feature type="domain" description="HTH lysR-type" evidence="5">
    <location>
        <begin position="8"/>
        <end position="65"/>
    </location>
</feature>
<comment type="caution">
    <text evidence="6">The sequence shown here is derived from an EMBL/GenBank/DDBJ whole genome shotgun (WGS) entry which is preliminary data.</text>
</comment>
<proteinExistence type="inferred from homology"/>
<evidence type="ECO:0000256" key="1">
    <source>
        <dbReference type="ARBA" id="ARBA00009437"/>
    </source>
</evidence>
<evidence type="ECO:0000256" key="3">
    <source>
        <dbReference type="ARBA" id="ARBA00023125"/>
    </source>
</evidence>
<dbReference type="PANTHER" id="PTHR30537">
    <property type="entry name" value="HTH-TYPE TRANSCRIPTIONAL REGULATOR"/>
    <property type="match status" value="1"/>
</dbReference>
<dbReference type="GO" id="GO:0043565">
    <property type="term" value="F:sequence-specific DNA binding"/>
    <property type="evidence" value="ECO:0007669"/>
    <property type="project" value="TreeGrafter"/>
</dbReference>
<reference evidence="6" key="1">
    <citation type="journal article" date="2022" name="Int. J. Syst. Evol. Microbiol.">
        <title>Pseudomonas aegrilactucae sp. nov. and Pseudomonas morbosilactucae sp. nov., pathogens causing bacterial rot of lettuce in Japan.</title>
        <authorList>
            <person name="Sawada H."/>
            <person name="Fujikawa T."/>
            <person name="Satou M."/>
        </authorList>
    </citation>
    <scope>NUCLEOTIDE SEQUENCE</scope>
    <source>
        <strain evidence="6">MAFF 301350</strain>
    </source>
</reference>
<organism evidence="6 7">
    <name type="scientific">Pseudomonas aegrilactucae</name>
    <dbReference type="NCBI Taxonomy" id="2854028"/>
    <lineage>
        <taxon>Bacteria</taxon>
        <taxon>Pseudomonadati</taxon>
        <taxon>Pseudomonadota</taxon>
        <taxon>Gammaproteobacteria</taxon>
        <taxon>Pseudomonadales</taxon>
        <taxon>Pseudomonadaceae</taxon>
        <taxon>Pseudomonas</taxon>
    </lineage>
</organism>
<evidence type="ECO:0000313" key="6">
    <source>
        <dbReference type="EMBL" id="MBV6286091.1"/>
    </source>
</evidence>
<dbReference type="FunFam" id="1.10.10.10:FF:000001">
    <property type="entry name" value="LysR family transcriptional regulator"/>
    <property type="match status" value="1"/>
</dbReference>
<dbReference type="InterPro" id="IPR005119">
    <property type="entry name" value="LysR_subst-bd"/>
</dbReference>
<accession>A0A9Q2XHC2</accession>
<sequence>MNPRRLTPSMSVLIAFEASARHGSFTKAAEELALTQSAVSRQVQALEAQLEVALFRREGRHIELTAAGALYHHELAAALARIRNATLQTIAHKAGDGPLHLAVLPTFGSKWLLPRMQDFYRHHPGVLVHIHSRIAPADQDKDQMHASISVGTGHWPGHVAHRLLSEKLTVVASPSALPGYAGLVPGDVSQQSLLSVVSRPHAWADWFEQNALQHRAMRMGPGFELTAHLIQAAVAGIGIGLVPRILVQDEILSGELVALFDPVDSGRGYYLTYPTRYQHLPALQAFTQWLLSVEFPDS</sequence>
<dbReference type="PANTHER" id="PTHR30537:SF26">
    <property type="entry name" value="GLYCINE CLEAVAGE SYSTEM TRANSCRIPTIONAL ACTIVATOR"/>
    <property type="match status" value="1"/>
</dbReference>